<keyword evidence="3" id="KW-0788">Thiol protease</keyword>
<dbReference type="PANTHER" id="PTHR10363:SF2">
    <property type="entry name" value="BLEOMYCIN HYDROLASE"/>
    <property type="match status" value="1"/>
</dbReference>
<dbReference type="GO" id="GO:0005737">
    <property type="term" value="C:cytoplasm"/>
    <property type="evidence" value="ECO:0007669"/>
    <property type="project" value="TreeGrafter"/>
</dbReference>
<dbReference type="GO" id="GO:0070005">
    <property type="term" value="F:cysteine-type aminopeptidase activity"/>
    <property type="evidence" value="ECO:0007669"/>
    <property type="project" value="InterPro"/>
</dbReference>
<keyword evidence="1" id="KW-0645">Protease</keyword>
<dbReference type="SUPFAM" id="SSF54001">
    <property type="entry name" value="Cysteine proteinases"/>
    <property type="match status" value="1"/>
</dbReference>
<dbReference type="GO" id="GO:0006508">
    <property type="term" value="P:proteolysis"/>
    <property type="evidence" value="ECO:0007669"/>
    <property type="project" value="UniProtKB-KW"/>
</dbReference>
<accession>A0A7V5PNS8</accession>
<dbReference type="GO" id="GO:0043418">
    <property type="term" value="P:homocysteine catabolic process"/>
    <property type="evidence" value="ECO:0007669"/>
    <property type="project" value="TreeGrafter"/>
</dbReference>
<evidence type="ECO:0000313" key="4">
    <source>
        <dbReference type="EMBL" id="HHJ52326.1"/>
    </source>
</evidence>
<name>A0A7V5PNS8_CALAY</name>
<dbReference type="InterPro" id="IPR038765">
    <property type="entry name" value="Papain-like_cys_pep_sf"/>
</dbReference>
<evidence type="ECO:0000256" key="2">
    <source>
        <dbReference type="ARBA" id="ARBA00022801"/>
    </source>
</evidence>
<feature type="non-terminal residue" evidence="4">
    <location>
        <position position="1"/>
    </location>
</feature>
<sequence length="366" mass="43721">LFSALNVLRPSIIKAHKMKRFEFSEKYLFFYDQLEKANLFLEAMITHRHKPDDDRMIEWLFKHPIGDGGVWNMMTDLIKKYGAVPKQAMPESYNSDHTRWLRRMLQRKLRKDGYRIRQWKNKSETFLRRQKTNMLAQVYRMLVIALGEPPKTFRWRYETEDGAITPFKTYTPHQFFREFVADQLDDYVMLMNDPSRPFYQLYEIEYDRNCYEGHNWEYVNVPISVLKNAAKKSILDDEPMYYSCDVGKQLNREDGILAMEQYDYSSLFGVDLNMTKTERIRTFESGSTHGMALMGVDTAKDGRPVKWLLENSWGEKSGFEGYLIMTDRWFDNYTFRLVVRRKYLDDKTLKALNQKAVKLPPWDAMF</sequence>
<evidence type="ECO:0000256" key="3">
    <source>
        <dbReference type="ARBA" id="ARBA00022807"/>
    </source>
</evidence>
<dbReference type="PANTHER" id="PTHR10363">
    <property type="entry name" value="BLEOMYCIN HYDROLASE"/>
    <property type="match status" value="1"/>
</dbReference>
<evidence type="ECO:0000256" key="1">
    <source>
        <dbReference type="ARBA" id="ARBA00022670"/>
    </source>
</evidence>
<keyword evidence="2" id="KW-0378">Hydrolase</keyword>
<reference evidence="4" key="1">
    <citation type="journal article" date="2020" name="mSystems">
        <title>Genome- and Community-Level Interaction Insights into Carbon Utilization and Element Cycling Functions of Hydrothermarchaeota in Hydrothermal Sediment.</title>
        <authorList>
            <person name="Zhou Z."/>
            <person name="Liu Y."/>
            <person name="Xu W."/>
            <person name="Pan J."/>
            <person name="Luo Z.H."/>
            <person name="Li M."/>
        </authorList>
    </citation>
    <scope>NUCLEOTIDE SEQUENCE [LARGE SCALE GENOMIC DNA]</scope>
    <source>
        <strain evidence="4">HyVt-527</strain>
    </source>
</reference>
<dbReference type="InterPro" id="IPR004134">
    <property type="entry name" value="Peptidase_C1B"/>
</dbReference>
<dbReference type="GO" id="GO:0009636">
    <property type="term" value="P:response to toxic substance"/>
    <property type="evidence" value="ECO:0007669"/>
    <property type="project" value="TreeGrafter"/>
</dbReference>
<dbReference type="EMBL" id="DROD01000264">
    <property type="protein sequence ID" value="HHJ52326.1"/>
    <property type="molecule type" value="Genomic_DNA"/>
</dbReference>
<comment type="caution">
    <text evidence="4">The sequence shown here is derived from an EMBL/GenBank/DDBJ whole genome shotgun (WGS) entry which is preliminary data.</text>
</comment>
<dbReference type="PIRSF" id="PIRSF005700">
    <property type="entry name" value="PepC"/>
    <property type="match status" value="1"/>
</dbReference>
<dbReference type="PROSITE" id="PS00639">
    <property type="entry name" value="THIOL_PROTEASE_HIS"/>
    <property type="match status" value="1"/>
</dbReference>
<proteinExistence type="predicted"/>
<dbReference type="InterPro" id="IPR025660">
    <property type="entry name" value="Pept_his_AS"/>
</dbReference>
<dbReference type="Pfam" id="PF03051">
    <property type="entry name" value="Peptidase_C1_2"/>
    <property type="match status" value="1"/>
</dbReference>
<dbReference type="Proteomes" id="UP000886124">
    <property type="component" value="Unassembled WGS sequence"/>
</dbReference>
<protein>
    <submittedName>
        <fullName evidence="4">Aminopeptidase</fullName>
    </submittedName>
</protein>
<dbReference type="AlphaFoldDB" id="A0A7V5PNS8"/>
<dbReference type="Gene3D" id="3.90.70.10">
    <property type="entry name" value="Cysteine proteinases"/>
    <property type="match status" value="1"/>
</dbReference>
<organism evidence="4">
    <name type="scientific">Caldithrix abyssi</name>
    <dbReference type="NCBI Taxonomy" id="187145"/>
    <lineage>
        <taxon>Bacteria</taxon>
        <taxon>Pseudomonadati</taxon>
        <taxon>Calditrichota</taxon>
        <taxon>Calditrichia</taxon>
        <taxon>Calditrichales</taxon>
        <taxon>Calditrichaceae</taxon>
        <taxon>Caldithrix</taxon>
    </lineage>
</organism>
<gene>
    <name evidence="4" type="ORF">ENJ89_03955</name>
</gene>
<keyword evidence="4" id="KW-0031">Aminopeptidase</keyword>